<dbReference type="GO" id="GO:0009055">
    <property type="term" value="F:electron transfer activity"/>
    <property type="evidence" value="ECO:0007669"/>
    <property type="project" value="InterPro"/>
</dbReference>
<evidence type="ECO:0000313" key="11">
    <source>
        <dbReference type="Proteomes" id="UP000245697"/>
    </source>
</evidence>
<dbReference type="GO" id="GO:0051537">
    <property type="term" value="F:2 iron, 2 sulfur cluster binding"/>
    <property type="evidence" value="ECO:0007669"/>
    <property type="project" value="UniProtKB-KW"/>
</dbReference>
<feature type="domain" description="Succinate dehydogenase/fumarate reductase N-terminal" evidence="9">
    <location>
        <begin position="23"/>
        <end position="63"/>
    </location>
</feature>
<dbReference type="Gene3D" id="3.10.20.30">
    <property type="match status" value="1"/>
</dbReference>
<dbReference type="PANTHER" id="PTHR44379">
    <property type="entry name" value="OXIDOREDUCTASE WITH IRON-SULFUR SUBUNIT"/>
    <property type="match status" value="1"/>
</dbReference>
<dbReference type="SUPFAM" id="SSF54292">
    <property type="entry name" value="2Fe-2S ferredoxin-like"/>
    <property type="match status" value="1"/>
</dbReference>
<dbReference type="CDD" id="cd00207">
    <property type="entry name" value="fer2"/>
    <property type="match status" value="1"/>
</dbReference>
<dbReference type="RefSeq" id="WP_109602343.1">
    <property type="nucleotide sequence ID" value="NZ_BONA01000091.1"/>
</dbReference>
<keyword evidence="4" id="KW-0479">Metal-binding</keyword>
<comment type="similarity">
    <text evidence="2">Belongs to the succinate dehydrogenase/fumarate reductase iron-sulfur protein family.</text>
</comment>
<organism evidence="10 11">
    <name type="scientific">Actinoplanes xinjiangensis</name>
    <dbReference type="NCBI Taxonomy" id="512350"/>
    <lineage>
        <taxon>Bacteria</taxon>
        <taxon>Bacillati</taxon>
        <taxon>Actinomycetota</taxon>
        <taxon>Actinomycetes</taxon>
        <taxon>Micromonosporales</taxon>
        <taxon>Micromonosporaceae</taxon>
        <taxon>Actinoplanes</taxon>
    </lineage>
</organism>
<sequence length="101" mass="10291">MRVTLTVDGTTEHLDVEPGRTLADALGHRSTCPDGTCGTCAVRVDGDEIRACLMLAVQAGGTRITRVAVPAGRTQVTPVAVPAGGTRVTPVAGNAAGRDPR</sequence>
<evidence type="ECO:0000256" key="5">
    <source>
        <dbReference type="ARBA" id="ARBA00023002"/>
    </source>
</evidence>
<dbReference type="GO" id="GO:0016491">
    <property type="term" value="F:oxidoreductase activity"/>
    <property type="evidence" value="ECO:0007669"/>
    <property type="project" value="UniProtKB-KW"/>
</dbReference>
<comment type="cofactor">
    <cofactor evidence="1">
        <name>[3Fe-4S] cluster</name>
        <dbReference type="ChEBI" id="CHEBI:21137"/>
    </cofactor>
</comment>
<dbReference type="InterPro" id="IPR006058">
    <property type="entry name" value="2Fe2S_fd_BS"/>
</dbReference>
<dbReference type="InterPro" id="IPR025192">
    <property type="entry name" value="Succ_DH/fum_Rdtase_N"/>
</dbReference>
<dbReference type="Pfam" id="PF13085">
    <property type="entry name" value="Fer2_3"/>
    <property type="match status" value="1"/>
</dbReference>
<evidence type="ECO:0000256" key="1">
    <source>
        <dbReference type="ARBA" id="ARBA00001927"/>
    </source>
</evidence>
<evidence type="ECO:0000256" key="2">
    <source>
        <dbReference type="ARBA" id="ARBA00009433"/>
    </source>
</evidence>
<dbReference type="GO" id="GO:0046872">
    <property type="term" value="F:metal ion binding"/>
    <property type="evidence" value="ECO:0007669"/>
    <property type="project" value="UniProtKB-KW"/>
</dbReference>
<name>A0A316EKR2_9ACTN</name>
<keyword evidence="6" id="KW-0408">Iron</keyword>
<gene>
    <name evidence="10" type="ORF">BC793_13556</name>
</gene>
<evidence type="ECO:0000259" key="9">
    <source>
        <dbReference type="Pfam" id="PF13085"/>
    </source>
</evidence>
<protein>
    <submittedName>
        <fullName evidence="10">2Fe-2S iron-sulfur cluster protein</fullName>
    </submittedName>
</protein>
<evidence type="ECO:0000256" key="3">
    <source>
        <dbReference type="ARBA" id="ARBA00022714"/>
    </source>
</evidence>
<keyword evidence="3" id="KW-0001">2Fe-2S</keyword>
<dbReference type="InterPro" id="IPR001041">
    <property type="entry name" value="2Fe-2S_ferredoxin-type"/>
</dbReference>
<keyword evidence="11" id="KW-1185">Reference proteome</keyword>
<dbReference type="InterPro" id="IPR051452">
    <property type="entry name" value="Diverse_Oxidoreductases"/>
</dbReference>
<dbReference type="InterPro" id="IPR036010">
    <property type="entry name" value="2Fe-2S_ferredoxin-like_sf"/>
</dbReference>
<keyword evidence="5" id="KW-0560">Oxidoreductase</keyword>
<accession>A0A316EKR2</accession>
<evidence type="ECO:0000256" key="8">
    <source>
        <dbReference type="ARBA" id="ARBA00034078"/>
    </source>
</evidence>
<proteinExistence type="inferred from homology"/>
<dbReference type="EMBL" id="QGGR01000035">
    <property type="protein sequence ID" value="PWK31059.1"/>
    <property type="molecule type" value="Genomic_DNA"/>
</dbReference>
<dbReference type="AlphaFoldDB" id="A0A316EKR2"/>
<dbReference type="InterPro" id="IPR012675">
    <property type="entry name" value="Beta-grasp_dom_sf"/>
</dbReference>
<keyword evidence="7" id="KW-0411">Iron-sulfur</keyword>
<dbReference type="PROSITE" id="PS00197">
    <property type="entry name" value="2FE2S_FER_1"/>
    <property type="match status" value="1"/>
</dbReference>
<evidence type="ECO:0000256" key="7">
    <source>
        <dbReference type="ARBA" id="ARBA00023014"/>
    </source>
</evidence>
<dbReference type="PANTHER" id="PTHR44379:SF5">
    <property type="entry name" value="OXIDOREDUCTASE WITH IRON-SULFUR SUBUNIT"/>
    <property type="match status" value="1"/>
</dbReference>
<dbReference type="OrthoDB" id="159930at2"/>
<evidence type="ECO:0000313" key="10">
    <source>
        <dbReference type="EMBL" id="PWK31059.1"/>
    </source>
</evidence>
<reference evidence="10 11" key="1">
    <citation type="submission" date="2018-05" db="EMBL/GenBank/DDBJ databases">
        <title>Genomic Encyclopedia of Archaeal and Bacterial Type Strains, Phase II (KMG-II): from individual species to whole genera.</title>
        <authorList>
            <person name="Goeker M."/>
        </authorList>
    </citation>
    <scope>NUCLEOTIDE SEQUENCE [LARGE SCALE GENOMIC DNA]</scope>
    <source>
        <strain evidence="10 11">DSM 45184</strain>
    </source>
</reference>
<comment type="caution">
    <text evidence="10">The sequence shown here is derived from an EMBL/GenBank/DDBJ whole genome shotgun (WGS) entry which is preliminary data.</text>
</comment>
<evidence type="ECO:0000256" key="6">
    <source>
        <dbReference type="ARBA" id="ARBA00023004"/>
    </source>
</evidence>
<evidence type="ECO:0000256" key="4">
    <source>
        <dbReference type="ARBA" id="ARBA00022723"/>
    </source>
</evidence>
<dbReference type="Proteomes" id="UP000245697">
    <property type="component" value="Unassembled WGS sequence"/>
</dbReference>
<comment type="cofactor">
    <cofactor evidence="8">
        <name>[2Fe-2S] cluster</name>
        <dbReference type="ChEBI" id="CHEBI:190135"/>
    </cofactor>
</comment>